<dbReference type="InterPro" id="IPR005829">
    <property type="entry name" value="Sugar_transporter_CS"/>
</dbReference>
<evidence type="ECO:0000313" key="8">
    <source>
        <dbReference type="EMBL" id="EON65856.1"/>
    </source>
</evidence>
<dbReference type="InterPro" id="IPR020846">
    <property type="entry name" value="MFS_dom"/>
</dbReference>
<protein>
    <recommendedName>
        <fullName evidence="7">Major facilitator superfamily (MFS) profile domain-containing protein</fullName>
    </recommendedName>
</protein>
<feature type="transmembrane region" description="Helical" evidence="6">
    <location>
        <begin position="445"/>
        <end position="466"/>
    </location>
</feature>
<gene>
    <name evidence="8" type="ORF">W97_05098</name>
</gene>
<dbReference type="PANTHER" id="PTHR23501">
    <property type="entry name" value="MAJOR FACILITATOR SUPERFAMILY"/>
    <property type="match status" value="1"/>
</dbReference>
<dbReference type="HOGENOM" id="CLU_000960_25_2_1"/>
<feature type="transmembrane region" description="Helical" evidence="6">
    <location>
        <begin position="207"/>
        <end position="228"/>
    </location>
</feature>
<keyword evidence="5 6" id="KW-0472">Membrane</keyword>
<evidence type="ECO:0000256" key="4">
    <source>
        <dbReference type="ARBA" id="ARBA00022989"/>
    </source>
</evidence>
<name>R7YW01_CONA1</name>
<keyword evidence="3 6" id="KW-0812">Transmembrane</keyword>
<feature type="transmembrane region" description="Helical" evidence="6">
    <location>
        <begin position="54"/>
        <end position="72"/>
    </location>
</feature>
<dbReference type="GO" id="GO:0005886">
    <property type="term" value="C:plasma membrane"/>
    <property type="evidence" value="ECO:0007669"/>
    <property type="project" value="TreeGrafter"/>
</dbReference>
<keyword evidence="9" id="KW-1185">Reference proteome</keyword>
<evidence type="ECO:0000256" key="6">
    <source>
        <dbReference type="SAM" id="Phobius"/>
    </source>
</evidence>
<feature type="transmembrane region" description="Helical" evidence="6">
    <location>
        <begin position="504"/>
        <end position="523"/>
    </location>
</feature>
<dbReference type="OMA" id="ACANEIV"/>
<dbReference type="Proteomes" id="UP000016924">
    <property type="component" value="Unassembled WGS sequence"/>
</dbReference>
<feature type="transmembrane region" description="Helical" evidence="6">
    <location>
        <begin position="364"/>
        <end position="382"/>
    </location>
</feature>
<accession>R7YW01</accession>
<feature type="transmembrane region" description="Helical" evidence="6">
    <location>
        <begin position="282"/>
        <end position="303"/>
    </location>
</feature>
<dbReference type="CDD" id="cd06179">
    <property type="entry name" value="MFS_TRI12_like"/>
    <property type="match status" value="1"/>
</dbReference>
<organism evidence="8 9">
    <name type="scientific">Coniosporium apollinis (strain CBS 100218)</name>
    <name type="common">Rock-inhabiting black yeast</name>
    <dbReference type="NCBI Taxonomy" id="1168221"/>
    <lineage>
        <taxon>Eukaryota</taxon>
        <taxon>Fungi</taxon>
        <taxon>Dikarya</taxon>
        <taxon>Ascomycota</taxon>
        <taxon>Pezizomycotina</taxon>
        <taxon>Dothideomycetes</taxon>
        <taxon>Dothideomycetes incertae sedis</taxon>
        <taxon>Coniosporium</taxon>
    </lineage>
</organism>
<dbReference type="Pfam" id="PF06609">
    <property type="entry name" value="TRI12"/>
    <property type="match status" value="1"/>
</dbReference>
<evidence type="ECO:0000259" key="7">
    <source>
        <dbReference type="PROSITE" id="PS50850"/>
    </source>
</evidence>
<dbReference type="SUPFAM" id="SSF103473">
    <property type="entry name" value="MFS general substrate transporter"/>
    <property type="match status" value="1"/>
</dbReference>
<dbReference type="GeneID" id="19902409"/>
<dbReference type="InterPro" id="IPR010573">
    <property type="entry name" value="MFS_Str1/Tri12-like"/>
</dbReference>
<dbReference type="InterPro" id="IPR036259">
    <property type="entry name" value="MFS_trans_sf"/>
</dbReference>
<dbReference type="InterPro" id="IPR053791">
    <property type="entry name" value="MFS_Tri12-like"/>
</dbReference>
<feature type="transmembrane region" description="Helical" evidence="6">
    <location>
        <begin position="144"/>
        <end position="165"/>
    </location>
</feature>
<evidence type="ECO:0000256" key="2">
    <source>
        <dbReference type="ARBA" id="ARBA00022448"/>
    </source>
</evidence>
<keyword evidence="2" id="KW-0813">Transport</keyword>
<dbReference type="GO" id="GO:0022857">
    <property type="term" value="F:transmembrane transporter activity"/>
    <property type="evidence" value="ECO:0007669"/>
    <property type="project" value="InterPro"/>
</dbReference>
<dbReference type="PANTHER" id="PTHR23501:SF109">
    <property type="entry name" value="MAJOR FACILITATOR SUPERFAMILY (MFS) PROFILE DOMAIN-CONTAINING PROTEIN-RELATED"/>
    <property type="match status" value="1"/>
</dbReference>
<keyword evidence="4 6" id="KW-1133">Transmembrane helix</keyword>
<evidence type="ECO:0000313" key="9">
    <source>
        <dbReference type="Proteomes" id="UP000016924"/>
    </source>
</evidence>
<feature type="transmembrane region" description="Helical" evidence="6">
    <location>
        <begin position="177"/>
        <end position="201"/>
    </location>
</feature>
<reference evidence="9" key="1">
    <citation type="submission" date="2012-06" db="EMBL/GenBank/DDBJ databases">
        <title>The genome sequence of Coniosporium apollinis CBS 100218.</title>
        <authorList>
            <consortium name="The Broad Institute Genome Sequencing Platform"/>
            <person name="Cuomo C."/>
            <person name="Gorbushina A."/>
            <person name="Noack S."/>
            <person name="Walker B."/>
            <person name="Young S.K."/>
            <person name="Zeng Q."/>
            <person name="Gargeya S."/>
            <person name="Fitzgerald M."/>
            <person name="Haas B."/>
            <person name="Abouelleil A."/>
            <person name="Alvarado L."/>
            <person name="Arachchi H.M."/>
            <person name="Berlin A.M."/>
            <person name="Chapman S.B."/>
            <person name="Goldberg J."/>
            <person name="Griggs A."/>
            <person name="Gujja S."/>
            <person name="Hansen M."/>
            <person name="Howarth C."/>
            <person name="Imamovic A."/>
            <person name="Larimer J."/>
            <person name="McCowan C."/>
            <person name="Montmayeur A."/>
            <person name="Murphy C."/>
            <person name="Neiman D."/>
            <person name="Pearson M."/>
            <person name="Priest M."/>
            <person name="Roberts A."/>
            <person name="Saif S."/>
            <person name="Shea T."/>
            <person name="Sisk P."/>
            <person name="Sykes S."/>
            <person name="Wortman J."/>
            <person name="Nusbaum C."/>
            <person name="Birren B."/>
        </authorList>
    </citation>
    <scope>NUCLEOTIDE SEQUENCE [LARGE SCALE GENOMIC DNA]</scope>
    <source>
        <strain evidence="9">CBS 100218</strain>
    </source>
</reference>
<feature type="transmembrane region" description="Helical" evidence="6">
    <location>
        <begin position="414"/>
        <end position="438"/>
    </location>
</feature>
<feature type="domain" description="Major facilitator superfamily (MFS) profile" evidence="7">
    <location>
        <begin position="48"/>
        <end position="503"/>
    </location>
</feature>
<dbReference type="PROSITE" id="PS00216">
    <property type="entry name" value="SUGAR_TRANSPORT_1"/>
    <property type="match status" value="1"/>
</dbReference>
<feature type="transmembrane region" description="Helical" evidence="6">
    <location>
        <begin position="535"/>
        <end position="555"/>
    </location>
</feature>
<dbReference type="Gene3D" id="1.20.1250.20">
    <property type="entry name" value="MFS general substrate transporter like domains"/>
    <property type="match status" value="1"/>
</dbReference>
<comment type="subcellular location">
    <subcellularLocation>
        <location evidence="1">Membrane</location>
        <topology evidence="1">Multi-pass membrane protein</topology>
    </subcellularLocation>
</comment>
<feature type="transmembrane region" description="Helical" evidence="6">
    <location>
        <begin position="249"/>
        <end position="270"/>
    </location>
</feature>
<dbReference type="eggNOG" id="KOG0254">
    <property type="taxonomic scope" value="Eukaryota"/>
</dbReference>
<evidence type="ECO:0000256" key="3">
    <source>
        <dbReference type="ARBA" id="ARBA00022692"/>
    </source>
</evidence>
<evidence type="ECO:0000256" key="1">
    <source>
        <dbReference type="ARBA" id="ARBA00004141"/>
    </source>
</evidence>
<dbReference type="AlphaFoldDB" id="R7YW01"/>
<proteinExistence type="predicted"/>
<feature type="transmembrane region" description="Helical" evidence="6">
    <location>
        <begin position="478"/>
        <end position="497"/>
    </location>
</feature>
<sequence>MSVPYKETDTQAEVAHVERAPAPAAASKASDGRDQVLEHDIAAFEERKLDFRTAMAIVAALLSYVLPVAILFTIDADIGPSGQINWIATAWSLATAVVQTIAGRCSDIFGRRNFTIAGNLFGLIAGILHGLTMDYSRATSVNTVIAGTALMGIGSGPQQLSFACANEIVPKKSRGQTLAFLNLAALPGSAFGSVIAYALVANLSWRWAFYVGIIANGFALILITIFYWPPGFVGLHPEGKSRLQQFKELDFLGLILFGGGLTSFLLGLSFGNNPYPWSSARVLVPLLIGAATFLIAFPIWEVYSPDTITKLCPPAVFKNVRGFTLPLCVIFVSGMLLISLQVLWPQEVQLLFTTVPTTVGWYSLSYNAASTLGALVSGVLFARIRRTRWQFLVVTILQTIFIASMASVDQHTPRRAIGLVIVAAFSVGASQIIGLLIIQFGAKDCQIGVATGATGGAIAIAIYGSIIQDKVSQDLAPGVAAAAIEAGLAPSAVVSFIEALTSRSAAALGAVEGITPAIIAAGAKAVQTVYADAFRLVYLVSLAFGGISIIAAIFVRSVDDALTSQVAVKLGAPHLLPGHGTGDAGVISKEIDEVN</sequence>
<feature type="transmembrane region" description="Helical" evidence="6">
    <location>
        <begin position="84"/>
        <end position="102"/>
    </location>
</feature>
<dbReference type="RefSeq" id="XP_007781173.1">
    <property type="nucleotide sequence ID" value="XM_007782983.1"/>
</dbReference>
<evidence type="ECO:0000256" key="5">
    <source>
        <dbReference type="ARBA" id="ARBA00023136"/>
    </source>
</evidence>
<dbReference type="OrthoDB" id="2587356at2759"/>
<dbReference type="EMBL" id="JH767576">
    <property type="protein sequence ID" value="EON65856.1"/>
    <property type="molecule type" value="Genomic_DNA"/>
</dbReference>
<feature type="transmembrane region" description="Helical" evidence="6">
    <location>
        <begin position="323"/>
        <end position="344"/>
    </location>
</feature>
<feature type="transmembrane region" description="Helical" evidence="6">
    <location>
        <begin position="389"/>
        <end position="408"/>
    </location>
</feature>
<dbReference type="PROSITE" id="PS50850">
    <property type="entry name" value="MFS"/>
    <property type="match status" value="1"/>
</dbReference>
<feature type="transmembrane region" description="Helical" evidence="6">
    <location>
        <begin position="114"/>
        <end position="132"/>
    </location>
</feature>